<name>A0A3S5DQ20_9ENTR</name>
<keyword evidence="2" id="KW-1185">Reference proteome</keyword>
<dbReference type="EMBL" id="LR134201">
    <property type="protein sequence ID" value="VEC01732.1"/>
    <property type="molecule type" value="Genomic_DNA"/>
</dbReference>
<reference evidence="1 2" key="1">
    <citation type="submission" date="2018-12" db="EMBL/GenBank/DDBJ databases">
        <authorList>
            <consortium name="Pathogen Informatics"/>
        </authorList>
    </citation>
    <scope>NUCLEOTIDE SEQUENCE [LARGE SCALE GENOMIC DNA]</scope>
    <source>
        <strain evidence="1 2">NCTC11466</strain>
    </source>
</reference>
<dbReference type="KEGG" id="clap:NCTC11466_04400"/>
<protein>
    <recommendedName>
        <fullName evidence="3">Peptidoglycan-binding domain-containing protein</fullName>
    </recommendedName>
</protein>
<evidence type="ECO:0000313" key="2">
    <source>
        <dbReference type="Proteomes" id="UP000274122"/>
    </source>
</evidence>
<evidence type="ECO:0000313" key="1">
    <source>
        <dbReference type="EMBL" id="VEC01732.1"/>
    </source>
</evidence>
<organism evidence="1 2">
    <name type="scientific">Cedecea lapagei</name>
    <dbReference type="NCBI Taxonomy" id="158823"/>
    <lineage>
        <taxon>Bacteria</taxon>
        <taxon>Pseudomonadati</taxon>
        <taxon>Pseudomonadota</taxon>
        <taxon>Gammaproteobacteria</taxon>
        <taxon>Enterobacterales</taxon>
        <taxon>Enterobacteriaceae</taxon>
        <taxon>Cedecea</taxon>
    </lineage>
</organism>
<evidence type="ECO:0008006" key="3">
    <source>
        <dbReference type="Google" id="ProtNLM"/>
    </source>
</evidence>
<dbReference type="AlphaFoldDB" id="A0A3S5DQ20"/>
<dbReference type="Proteomes" id="UP000274122">
    <property type="component" value="Chromosome"/>
</dbReference>
<accession>A0A3S5DQ20</accession>
<dbReference type="RefSeq" id="WP_232012262.1">
    <property type="nucleotide sequence ID" value="NZ_LR134201.1"/>
</dbReference>
<gene>
    <name evidence="1" type="ORF">NCTC11466_04400</name>
</gene>
<sequence length="192" mass="21276">MKQLSGESWVSQFQGSSDTQTLSPIFRGNVDGFLKSLKDAGVRITISATLRPPERAYLMHWCWKLARGLVEPANIPEKSGVNIEWVHKGADGKPDRSKSINAAKAMVRVYGMSNLNVAPALKSRHTEGNAIDMTLSWMGNLEIKDNKGETTIIKTMPRDGMNTQLHEVGKSFDVIKYHGGAKDKPHWSTDGR</sequence>
<proteinExistence type="predicted"/>